<evidence type="ECO:0000313" key="1">
    <source>
        <dbReference type="EMBL" id="CAB1456833.1"/>
    </source>
</evidence>
<reference evidence="1" key="1">
    <citation type="submission" date="2020-03" db="EMBL/GenBank/DDBJ databases">
        <authorList>
            <person name="Weist P."/>
        </authorList>
    </citation>
    <scope>NUCLEOTIDE SEQUENCE</scope>
</reference>
<organism evidence="1 2">
    <name type="scientific">Pleuronectes platessa</name>
    <name type="common">European plaice</name>
    <dbReference type="NCBI Taxonomy" id="8262"/>
    <lineage>
        <taxon>Eukaryota</taxon>
        <taxon>Metazoa</taxon>
        <taxon>Chordata</taxon>
        <taxon>Craniata</taxon>
        <taxon>Vertebrata</taxon>
        <taxon>Euteleostomi</taxon>
        <taxon>Actinopterygii</taxon>
        <taxon>Neopterygii</taxon>
        <taxon>Teleostei</taxon>
        <taxon>Neoteleostei</taxon>
        <taxon>Acanthomorphata</taxon>
        <taxon>Carangaria</taxon>
        <taxon>Pleuronectiformes</taxon>
        <taxon>Pleuronectoidei</taxon>
        <taxon>Pleuronectidae</taxon>
        <taxon>Pleuronectes</taxon>
    </lineage>
</organism>
<keyword evidence="2" id="KW-1185">Reference proteome</keyword>
<gene>
    <name evidence="1" type="ORF">PLEPLA_LOCUS44628</name>
</gene>
<sequence>MARGKRCESQAVASAAISPEPSSSCRELDGGLLTDRWECVPVVLILSAGATSLELAGLFSQLRSVYFLAQHLSVILKGHLPRNNEQPEAEAAATRLQREMRKTQLAGRREPSSHQQSFLKESRWQLDVPLQHRRDPGVQVVSLLSSWQRKAMLAEH</sequence>
<name>A0A9N7VX73_PLEPL</name>
<dbReference type="Proteomes" id="UP001153269">
    <property type="component" value="Unassembled WGS sequence"/>
</dbReference>
<dbReference type="AlphaFoldDB" id="A0A9N7VX73"/>
<protein>
    <submittedName>
        <fullName evidence="1">Uncharacterized protein</fullName>
    </submittedName>
</protein>
<proteinExistence type="predicted"/>
<comment type="caution">
    <text evidence="1">The sequence shown here is derived from an EMBL/GenBank/DDBJ whole genome shotgun (WGS) entry which is preliminary data.</text>
</comment>
<evidence type="ECO:0000313" key="2">
    <source>
        <dbReference type="Proteomes" id="UP001153269"/>
    </source>
</evidence>
<accession>A0A9N7VX73</accession>
<dbReference type="EMBL" id="CADEAL010004314">
    <property type="protein sequence ID" value="CAB1456833.1"/>
    <property type="molecule type" value="Genomic_DNA"/>
</dbReference>